<dbReference type="SUPFAM" id="SSF54695">
    <property type="entry name" value="POZ domain"/>
    <property type="match status" value="1"/>
</dbReference>
<accession>A0A8J2S1Z3</accession>
<dbReference type="GO" id="GO:0008406">
    <property type="term" value="P:gonad development"/>
    <property type="evidence" value="ECO:0007669"/>
    <property type="project" value="UniProtKB-ARBA"/>
</dbReference>
<gene>
    <name evidence="10" type="ORF">DGAL_LOCUS17190</name>
</gene>
<dbReference type="Gene3D" id="3.30.160.60">
    <property type="entry name" value="Classic Zinc Finger"/>
    <property type="match status" value="1"/>
</dbReference>
<feature type="compositionally biased region" description="Acidic residues" evidence="7">
    <location>
        <begin position="148"/>
        <end position="157"/>
    </location>
</feature>
<dbReference type="SMART" id="SM00355">
    <property type="entry name" value="ZnF_C2H2"/>
    <property type="match status" value="2"/>
</dbReference>
<feature type="domain" description="C2H2-type" evidence="9">
    <location>
        <begin position="327"/>
        <end position="353"/>
    </location>
</feature>
<evidence type="ECO:0000256" key="1">
    <source>
        <dbReference type="ARBA" id="ARBA00022473"/>
    </source>
</evidence>
<dbReference type="InterPro" id="IPR051095">
    <property type="entry name" value="Dros_DevTransReg"/>
</dbReference>
<dbReference type="PROSITE" id="PS50097">
    <property type="entry name" value="BTB"/>
    <property type="match status" value="1"/>
</dbReference>
<organism evidence="10 11">
    <name type="scientific">Daphnia galeata</name>
    <dbReference type="NCBI Taxonomy" id="27404"/>
    <lineage>
        <taxon>Eukaryota</taxon>
        <taxon>Metazoa</taxon>
        <taxon>Ecdysozoa</taxon>
        <taxon>Arthropoda</taxon>
        <taxon>Crustacea</taxon>
        <taxon>Branchiopoda</taxon>
        <taxon>Diplostraca</taxon>
        <taxon>Cladocera</taxon>
        <taxon>Anomopoda</taxon>
        <taxon>Daphniidae</taxon>
        <taxon>Daphnia</taxon>
    </lineage>
</organism>
<evidence type="ECO:0000256" key="2">
    <source>
        <dbReference type="ARBA" id="ARBA00022782"/>
    </source>
</evidence>
<dbReference type="GO" id="GO:0006357">
    <property type="term" value="P:regulation of transcription by RNA polymerase II"/>
    <property type="evidence" value="ECO:0007669"/>
    <property type="project" value="TreeGrafter"/>
</dbReference>
<feature type="domain" description="BTB" evidence="8">
    <location>
        <begin position="38"/>
        <end position="105"/>
    </location>
</feature>
<dbReference type="GO" id="GO:0016199">
    <property type="term" value="P:axon midline choice point recognition"/>
    <property type="evidence" value="ECO:0007669"/>
    <property type="project" value="UniProtKB-ARBA"/>
</dbReference>
<evidence type="ECO:0000259" key="8">
    <source>
        <dbReference type="PROSITE" id="PS50097"/>
    </source>
</evidence>
<comment type="function">
    <text evidence="5">Putative transcription factor required for axon growth and guidance in the central and peripheral nervous systems. Repels CNS axons away from the midline by promoting the expression of the midline repellent sli and its receptor robo.</text>
</comment>
<dbReference type="GO" id="GO:0045467">
    <property type="term" value="P:R7 cell development"/>
    <property type="evidence" value="ECO:0007669"/>
    <property type="project" value="UniProtKB-ARBA"/>
</dbReference>
<dbReference type="CDD" id="cd18315">
    <property type="entry name" value="BTB_POZ_BAB-like"/>
    <property type="match status" value="1"/>
</dbReference>
<dbReference type="InterPro" id="IPR036236">
    <property type="entry name" value="Znf_C2H2_sf"/>
</dbReference>
<dbReference type="GO" id="GO:0035167">
    <property type="term" value="P:larval lymph gland hemopoiesis"/>
    <property type="evidence" value="ECO:0007669"/>
    <property type="project" value="UniProtKB-ARBA"/>
</dbReference>
<feature type="domain" description="C2H2-type" evidence="9">
    <location>
        <begin position="298"/>
        <end position="325"/>
    </location>
</feature>
<dbReference type="GO" id="GO:0008270">
    <property type="term" value="F:zinc ion binding"/>
    <property type="evidence" value="ECO:0007669"/>
    <property type="project" value="UniProtKB-KW"/>
</dbReference>
<keyword evidence="3" id="KW-0524">Neurogenesis</keyword>
<dbReference type="FunFam" id="3.30.710.10:FF:000096">
    <property type="entry name" value="Trithorax-like, isoform C"/>
    <property type="match status" value="1"/>
</dbReference>
<evidence type="ECO:0000313" key="10">
    <source>
        <dbReference type="EMBL" id="CAH0113306.1"/>
    </source>
</evidence>
<reference evidence="10" key="1">
    <citation type="submission" date="2021-11" db="EMBL/GenBank/DDBJ databases">
        <authorList>
            <person name="Schell T."/>
        </authorList>
    </citation>
    <scope>NUCLEOTIDE SEQUENCE</scope>
    <source>
        <strain evidence="10">M5</strain>
    </source>
</reference>
<evidence type="ECO:0000313" key="11">
    <source>
        <dbReference type="Proteomes" id="UP000789390"/>
    </source>
</evidence>
<dbReference type="GO" id="GO:0005634">
    <property type="term" value="C:nucleus"/>
    <property type="evidence" value="ECO:0007669"/>
    <property type="project" value="TreeGrafter"/>
</dbReference>
<proteinExistence type="predicted"/>
<dbReference type="Gene3D" id="3.30.710.10">
    <property type="entry name" value="Potassium Channel Kv1.1, Chain A"/>
    <property type="match status" value="1"/>
</dbReference>
<keyword evidence="1" id="KW-0217">Developmental protein</keyword>
<dbReference type="PANTHER" id="PTHR23110:SF111">
    <property type="entry name" value="LONGITUDINALS LACKING PROTEIN, ISOFORMS F_I_K_T"/>
    <property type="match status" value="1"/>
</dbReference>
<dbReference type="EMBL" id="CAKKLH010000337">
    <property type="protein sequence ID" value="CAH0113306.1"/>
    <property type="molecule type" value="Genomic_DNA"/>
</dbReference>
<keyword evidence="11" id="KW-1185">Reference proteome</keyword>
<dbReference type="AlphaFoldDB" id="A0A8J2S1Z3"/>
<protein>
    <submittedName>
        <fullName evidence="10">Uncharacterized protein</fullName>
    </submittedName>
</protein>
<evidence type="ECO:0000256" key="7">
    <source>
        <dbReference type="SAM" id="MobiDB-lite"/>
    </source>
</evidence>
<dbReference type="PROSITE" id="PS50157">
    <property type="entry name" value="ZINC_FINGER_C2H2_2"/>
    <property type="match status" value="2"/>
</dbReference>
<dbReference type="InterPro" id="IPR000210">
    <property type="entry name" value="BTB/POZ_dom"/>
</dbReference>
<name>A0A8J2S1Z3_9CRUS</name>
<evidence type="ECO:0000256" key="5">
    <source>
        <dbReference type="ARBA" id="ARBA00037382"/>
    </source>
</evidence>
<dbReference type="PROSITE" id="PS00028">
    <property type="entry name" value="ZINC_FINGER_C2H2_1"/>
    <property type="match status" value="1"/>
</dbReference>
<evidence type="ECO:0000256" key="4">
    <source>
        <dbReference type="ARBA" id="ARBA00023242"/>
    </source>
</evidence>
<dbReference type="GO" id="GO:0048813">
    <property type="term" value="P:dendrite morphogenesis"/>
    <property type="evidence" value="ECO:0007669"/>
    <property type="project" value="UniProtKB-ARBA"/>
</dbReference>
<dbReference type="Proteomes" id="UP000789390">
    <property type="component" value="Unassembled WGS sequence"/>
</dbReference>
<dbReference type="GO" id="GO:0045476">
    <property type="term" value="P:nurse cell apoptotic process"/>
    <property type="evidence" value="ECO:0007669"/>
    <property type="project" value="UniProtKB-ARBA"/>
</dbReference>
<dbReference type="OrthoDB" id="6482909at2759"/>
<keyword evidence="6" id="KW-0862">Zinc</keyword>
<keyword evidence="4" id="KW-0539">Nucleus</keyword>
<dbReference type="GO" id="GO:0007526">
    <property type="term" value="P:larval somatic muscle development"/>
    <property type="evidence" value="ECO:0007669"/>
    <property type="project" value="UniProtKB-ARBA"/>
</dbReference>
<dbReference type="InterPro" id="IPR011333">
    <property type="entry name" value="SKP1/BTB/POZ_sf"/>
</dbReference>
<dbReference type="SMART" id="SM00225">
    <property type="entry name" value="BTB"/>
    <property type="match status" value="1"/>
</dbReference>
<keyword evidence="6" id="KW-0479">Metal-binding</keyword>
<dbReference type="SUPFAM" id="SSF57667">
    <property type="entry name" value="beta-beta-alpha zinc fingers"/>
    <property type="match status" value="1"/>
</dbReference>
<evidence type="ECO:0000256" key="6">
    <source>
        <dbReference type="PROSITE-ProRule" id="PRU00042"/>
    </source>
</evidence>
<evidence type="ECO:0000256" key="3">
    <source>
        <dbReference type="ARBA" id="ARBA00022902"/>
    </source>
</evidence>
<dbReference type="PANTHER" id="PTHR23110">
    <property type="entry name" value="BTB DOMAIN TRANSCRIPTION FACTOR"/>
    <property type="match status" value="1"/>
</dbReference>
<sequence>MENGEELVGPPQLSLQWHQHHNTLVSLLDALWERQELVDVTLAADGQHINVHRIVLCACSKFFQDVLTLKGNSDKQIIVFLKDVSYSDLKALVDYMYKGEVRINEDQLNSFLNTAKSLGIRGLMGDGKKVDIENDKKRKRRQSVELSSDQEEEEEDNSLAASSPPPPPPPLLKHKTSLTKPQNLEVKCELPMNQEGRFESAMNNMQPETESLTQNSSINSGQELEDDELDLFQHCGVNTVNNHHNHLHHPGPSRMSAEELHASQDLMVDHMAWGSVHNGSVDNHHLHHHDPDPGPGRHSCPRCGRTYKWKQTLLRHVKYECGVEPQFICPICRAPFHHRNVLQRHMNLHSRPK</sequence>
<feature type="region of interest" description="Disordered" evidence="7">
    <location>
        <begin position="133"/>
        <end position="183"/>
    </location>
</feature>
<comment type="caution">
    <text evidence="10">The sequence shown here is derived from an EMBL/GenBank/DDBJ whole genome shotgun (WGS) entry which is preliminary data.</text>
</comment>
<evidence type="ECO:0000259" key="9">
    <source>
        <dbReference type="PROSITE" id="PS50157"/>
    </source>
</evidence>
<dbReference type="GO" id="GO:0007464">
    <property type="term" value="P:R3/R4 cell fate commitment"/>
    <property type="evidence" value="ECO:0007669"/>
    <property type="project" value="UniProtKB-ARBA"/>
</dbReference>
<keyword evidence="2" id="KW-0221">Differentiation</keyword>
<dbReference type="Pfam" id="PF00651">
    <property type="entry name" value="BTB"/>
    <property type="match status" value="1"/>
</dbReference>
<dbReference type="InterPro" id="IPR013087">
    <property type="entry name" value="Znf_C2H2_type"/>
</dbReference>
<keyword evidence="6" id="KW-0863">Zinc-finger</keyword>